<evidence type="ECO:0000313" key="4">
    <source>
        <dbReference type="Proteomes" id="UP000254235"/>
    </source>
</evidence>
<dbReference type="Gene3D" id="1.25.40.10">
    <property type="entry name" value="Tetratricopeptide repeat domain"/>
    <property type="match status" value="3"/>
</dbReference>
<organism evidence="3 4">
    <name type="scientific">Prevotella pallens</name>
    <dbReference type="NCBI Taxonomy" id="60133"/>
    <lineage>
        <taxon>Bacteria</taxon>
        <taxon>Pseudomonadati</taxon>
        <taxon>Bacteroidota</taxon>
        <taxon>Bacteroidia</taxon>
        <taxon>Bacteroidales</taxon>
        <taxon>Prevotellaceae</taxon>
        <taxon>Prevotella</taxon>
    </lineage>
</organism>
<feature type="repeat" description="TPR" evidence="1">
    <location>
        <begin position="248"/>
        <end position="281"/>
    </location>
</feature>
<dbReference type="InterPro" id="IPR019734">
    <property type="entry name" value="TPR_rpt"/>
</dbReference>
<dbReference type="InterPro" id="IPR011990">
    <property type="entry name" value="TPR-like_helical_dom_sf"/>
</dbReference>
<dbReference type="OrthoDB" id="1522549at2"/>
<dbReference type="SMART" id="SM00028">
    <property type="entry name" value="TPR"/>
    <property type="match status" value="4"/>
</dbReference>
<evidence type="ECO:0000313" key="3">
    <source>
        <dbReference type="EMBL" id="SUC12784.1"/>
    </source>
</evidence>
<name>A0A379F338_9BACT</name>
<feature type="region of interest" description="Disordered" evidence="2">
    <location>
        <begin position="448"/>
        <end position="486"/>
    </location>
</feature>
<feature type="compositionally biased region" description="Polar residues" evidence="2">
    <location>
        <begin position="473"/>
        <end position="486"/>
    </location>
</feature>
<dbReference type="GO" id="GO:0008168">
    <property type="term" value="F:methyltransferase activity"/>
    <property type="evidence" value="ECO:0007669"/>
    <property type="project" value="UniProtKB-KW"/>
</dbReference>
<keyword evidence="3" id="KW-0489">Methyltransferase</keyword>
<evidence type="ECO:0000256" key="2">
    <source>
        <dbReference type="SAM" id="MobiDB-lite"/>
    </source>
</evidence>
<feature type="compositionally biased region" description="Basic and acidic residues" evidence="2">
    <location>
        <begin position="1068"/>
        <end position="1084"/>
    </location>
</feature>
<evidence type="ECO:0000256" key="1">
    <source>
        <dbReference type="PROSITE-ProRule" id="PRU00339"/>
    </source>
</evidence>
<gene>
    <name evidence="3" type="ORF">NCTC13043_01398</name>
</gene>
<dbReference type="PROSITE" id="PS51257">
    <property type="entry name" value="PROKAR_LIPOPROTEIN"/>
    <property type="match status" value="1"/>
</dbReference>
<dbReference type="RefSeq" id="WP_115083480.1">
    <property type="nucleotide sequence ID" value="NZ_UGTP01000001.1"/>
</dbReference>
<dbReference type="SUPFAM" id="SSF48452">
    <property type="entry name" value="TPR-like"/>
    <property type="match status" value="1"/>
</dbReference>
<feature type="region of interest" description="Disordered" evidence="2">
    <location>
        <begin position="1105"/>
        <end position="1205"/>
    </location>
</feature>
<feature type="region of interest" description="Disordered" evidence="2">
    <location>
        <begin position="1044"/>
        <end position="1084"/>
    </location>
</feature>
<dbReference type="Pfam" id="PF13181">
    <property type="entry name" value="TPR_8"/>
    <property type="match status" value="3"/>
</dbReference>
<protein>
    <submittedName>
        <fullName evidence="3">Predicted methyltransferase (Contains TPR repeat)</fullName>
    </submittedName>
</protein>
<keyword evidence="1" id="KW-0802">TPR repeat</keyword>
<keyword evidence="3" id="KW-0808">Transferase</keyword>
<dbReference type="PROSITE" id="PS50005">
    <property type="entry name" value="TPR"/>
    <property type="match status" value="2"/>
</dbReference>
<dbReference type="GeneID" id="78571085"/>
<accession>A0A379F338</accession>
<feature type="repeat" description="TPR" evidence="1">
    <location>
        <begin position="359"/>
        <end position="392"/>
    </location>
</feature>
<feature type="compositionally biased region" description="Basic and acidic residues" evidence="2">
    <location>
        <begin position="448"/>
        <end position="457"/>
    </location>
</feature>
<dbReference type="GO" id="GO:0032259">
    <property type="term" value="P:methylation"/>
    <property type="evidence" value="ECO:0007669"/>
    <property type="project" value="UniProtKB-KW"/>
</dbReference>
<feature type="compositionally biased region" description="Polar residues" evidence="2">
    <location>
        <begin position="1107"/>
        <end position="1123"/>
    </location>
</feature>
<feature type="compositionally biased region" description="Acidic residues" evidence="2">
    <location>
        <begin position="1193"/>
        <end position="1205"/>
    </location>
</feature>
<reference evidence="3 4" key="1">
    <citation type="submission" date="2018-06" db="EMBL/GenBank/DDBJ databases">
        <authorList>
            <consortium name="Pathogen Informatics"/>
            <person name="Doyle S."/>
        </authorList>
    </citation>
    <scope>NUCLEOTIDE SEQUENCE [LARGE SCALE GENOMIC DNA]</scope>
    <source>
        <strain evidence="3 4">NCTC13043</strain>
    </source>
</reference>
<dbReference type="AlphaFoldDB" id="A0A379F338"/>
<proteinExistence type="predicted"/>
<dbReference type="Proteomes" id="UP000254235">
    <property type="component" value="Unassembled WGS sequence"/>
</dbReference>
<feature type="compositionally biased region" description="Basic and acidic residues" evidence="2">
    <location>
        <begin position="1173"/>
        <end position="1186"/>
    </location>
</feature>
<sequence length="1205" mass="139341">MKLKYAKYIYIAFVVALTILIVSCSTKNNTSQTRWWHAFNAKYNTYYNGAQAYIDASLEKENGNKDNFTEMIPLYTVGNKASKDLGKANFERAIEKAEKAIARHSIKKKPEWNKSRRKTEKDIEWLSRREYNPFLWKAWMLMGRSQFYKGSFEDAATTFSYMSRLYRTQPAIYGKARAWLAKSYIEAGWLYDAEDVIRNIQRDSIDWRAVREWDYTFADYYIHTGELDKAVPYLRRVIKQEMRRKQKAREWYLMGQIQAALGNKDAAYNAFQHVIRSNPPYELEFNARVAATEVMAAGQTKQMVNRLKRMVASDKNKDYLDQVFYAMGNIYLTNKDTINAIAAYEQGYKKSTRSGIEKGVLLLRLGNLYWEKEKFSDARRCYNEALGLLDKDRKDYEQLSERTKVLDELTPHTEAVQLQDSLQYLAKCPESERFAAIDRVINALKKKEKEERNRQAEQEATQQMAQNGGINADNDNPLQRPTRPNRQQQDATWYFYNPIAVQQGKATFQQLWGKRENIDNWQRINKTVVGGITNTNELSNAQRDSIAKEEAKLDSISNKRDSAQNDPHKRAYYLAQIPFTPEQLAASNKILEAGLHHSGVIFKDRLDNLRLAEKALRRVSDNYPDYEQMDDVYYHLYLLYMRKGETTLANSYIDKLKTKYPKSQWTALLTDPYFKENAKFGEHIEDSLYASTYEAFKNNRFSEVAANKRISDERFPMGANRDKFLFIDGLNKLNQGNINGCIDEMKTVVEKYPQSRISEMAGMIVNGVKAGKKIHNSKFDLGDVWNYRTNVLNDSDSIKQVKFSPDRDIDFKFLLVYNPDSLSENKLLFEMARFNFTSFYVRNFEIEIENIEGLHQMALSGFRSFDEAYQYARQLFNNKNVIAQLSKDTKAIIISNKNLQLIGTSFSYKDYEDFYAKHFAPLQVTKHYLLSEPAEVATPREKERDLQEEIENKNPTETDLNAREQGLEPIDNGMTIPIEDEKKTENKKVAPTEIVVPAEEPAKKEEPKGNTNNNEVIIPVEETTNKNNSKNNVNNTEIVVPIEDSSKKKKTGNTINNTEMVIPIEGTSNKKTETKPIEPKKEQKTIEQIGKNVVTIDNSVMEIPLDSETSSPQTTVGAPSNKQKTVKTKNSETTSDKKKLQNSKNAQKPQQPSEKKEQPKKKNTDSTVIYFDDDVKTTDKKKKESQKQQPLDYDFDDEYYDLGGF</sequence>
<feature type="compositionally biased region" description="Basic and acidic residues" evidence="2">
    <location>
        <begin position="1153"/>
        <end position="1164"/>
    </location>
</feature>
<dbReference type="EMBL" id="UGTP01000001">
    <property type="protein sequence ID" value="SUC12784.1"/>
    <property type="molecule type" value="Genomic_DNA"/>
</dbReference>